<evidence type="ECO:0000313" key="4">
    <source>
        <dbReference type="Proteomes" id="UP000199400"/>
    </source>
</evidence>
<protein>
    <submittedName>
        <fullName evidence="3">Uncharacterized protein</fullName>
    </submittedName>
</protein>
<organism evidence="3 4">
    <name type="scientific">Nannocystis exedens</name>
    <dbReference type="NCBI Taxonomy" id="54"/>
    <lineage>
        <taxon>Bacteria</taxon>
        <taxon>Pseudomonadati</taxon>
        <taxon>Myxococcota</taxon>
        <taxon>Polyangia</taxon>
        <taxon>Nannocystales</taxon>
        <taxon>Nannocystaceae</taxon>
        <taxon>Nannocystis</taxon>
    </lineage>
</organism>
<reference evidence="4" key="1">
    <citation type="submission" date="2016-10" db="EMBL/GenBank/DDBJ databases">
        <authorList>
            <person name="Varghese N."/>
            <person name="Submissions S."/>
        </authorList>
    </citation>
    <scope>NUCLEOTIDE SEQUENCE [LARGE SCALE GENOMIC DNA]</scope>
    <source>
        <strain evidence="4">ATCC 25963</strain>
    </source>
</reference>
<evidence type="ECO:0000256" key="1">
    <source>
        <dbReference type="SAM" id="MobiDB-lite"/>
    </source>
</evidence>
<name>A0A1I2I301_9BACT</name>
<dbReference type="Proteomes" id="UP000199400">
    <property type="component" value="Unassembled WGS sequence"/>
</dbReference>
<feature type="transmembrane region" description="Helical" evidence="2">
    <location>
        <begin position="81"/>
        <end position="100"/>
    </location>
</feature>
<keyword evidence="4" id="KW-1185">Reference proteome</keyword>
<accession>A0A1I2I301</accession>
<feature type="transmembrane region" description="Helical" evidence="2">
    <location>
        <begin position="106"/>
        <end position="126"/>
    </location>
</feature>
<evidence type="ECO:0000313" key="3">
    <source>
        <dbReference type="EMBL" id="SFF36799.1"/>
    </source>
</evidence>
<keyword evidence="2" id="KW-1133">Transmembrane helix</keyword>
<evidence type="ECO:0000256" key="2">
    <source>
        <dbReference type="SAM" id="Phobius"/>
    </source>
</evidence>
<feature type="region of interest" description="Disordered" evidence="1">
    <location>
        <begin position="1"/>
        <end position="38"/>
    </location>
</feature>
<keyword evidence="2" id="KW-0472">Membrane</keyword>
<dbReference type="EMBL" id="FOMX01000054">
    <property type="protein sequence ID" value="SFF36799.1"/>
    <property type="molecule type" value="Genomic_DNA"/>
</dbReference>
<sequence length="255" mass="27200">MSSPPRVDLPPVARRPAARYGPPVPRNPSEPGRAPSPELLRLAAEGARNIQRADERQLAEGDKHMRVALGAHYGSARRRGFYVPLVVGGGLVASMAAGFLSVDYLTAGMAVLLLGVLGVAFLEPVAGDGRIARERAWLAARPFPVRGYFEALQQRPVSGAVLLAQVWFAGDAPPLDLVQGVLGRIDAGASVQPTGGRGLVLQSSLISGATGTRVNKVPVYRNHRIVPYVHRLVDEVLAPLHATYPIDQVDLTRPV</sequence>
<dbReference type="AlphaFoldDB" id="A0A1I2I301"/>
<keyword evidence="2" id="KW-0812">Transmembrane</keyword>
<gene>
    <name evidence="3" type="ORF">SAMN02745121_08417</name>
</gene>
<proteinExistence type="predicted"/>